<accession>A0A6A6BY50</accession>
<dbReference type="GeneID" id="54562981"/>
<name>A0A6A6BY50_ZASCE</name>
<dbReference type="AlphaFoldDB" id="A0A6A6BY50"/>
<dbReference type="Proteomes" id="UP000799537">
    <property type="component" value="Unassembled WGS sequence"/>
</dbReference>
<reference evidence="2" key="1">
    <citation type="journal article" date="2020" name="Stud. Mycol.">
        <title>101 Dothideomycetes genomes: a test case for predicting lifestyles and emergence of pathogens.</title>
        <authorList>
            <person name="Haridas S."/>
            <person name="Albert R."/>
            <person name="Binder M."/>
            <person name="Bloem J."/>
            <person name="Labutti K."/>
            <person name="Salamov A."/>
            <person name="Andreopoulos B."/>
            <person name="Baker S."/>
            <person name="Barry K."/>
            <person name="Bills G."/>
            <person name="Bluhm B."/>
            <person name="Cannon C."/>
            <person name="Castanera R."/>
            <person name="Culley D."/>
            <person name="Daum C."/>
            <person name="Ezra D."/>
            <person name="Gonzalez J."/>
            <person name="Henrissat B."/>
            <person name="Kuo A."/>
            <person name="Liang C."/>
            <person name="Lipzen A."/>
            <person name="Lutzoni F."/>
            <person name="Magnuson J."/>
            <person name="Mondo S."/>
            <person name="Nolan M."/>
            <person name="Ohm R."/>
            <person name="Pangilinan J."/>
            <person name="Park H.-J."/>
            <person name="Ramirez L."/>
            <person name="Alfaro M."/>
            <person name="Sun H."/>
            <person name="Tritt A."/>
            <person name="Yoshinaga Y."/>
            <person name="Zwiers L.-H."/>
            <person name="Turgeon B."/>
            <person name="Goodwin S."/>
            <person name="Spatafora J."/>
            <person name="Crous P."/>
            <person name="Grigoriev I."/>
        </authorList>
    </citation>
    <scope>NUCLEOTIDE SEQUENCE</scope>
    <source>
        <strain evidence="2">ATCC 36951</strain>
    </source>
</reference>
<protein>
    <submittedName>
        <fullName evidence="2">Uncharacterized protein</fullName>
    </submittedName>
</protein>
<dbReference type="RefSeq" id="XP_033660412.1">
    <property type="nucleotide sequence ID" value="XM_033809709.1"/>
</dbReference>
<evidence type="ECO:0000313" key="2">
    <source>
        <dbReference type="EMBL" id="KAF2159523.1"/>
    </source>
</evidence>
<evidence type="ECO:0000313" key="3">
    <source>
        <dbReference type="Proteomes" id="UP000799537"/>
    </source>
</evidence>
<dbReference type="EMBL" id="ML993636">
    <property type="protein sequence ID" value="KAF2159523.1"/>
    <property type="molecule type" value="Genomic_DNA"/>
</dbReference>
<evidence type="ECO:0000256" key="1">
    <source>
        <dbReference type="SAM" id="MobiDB-lite"/>
    </source>
</evidence>
<keyword evidence="3" id="KW-1185">Reference proteome</keyword>
<proteinExistence type="predicted"/>
<organism evidence="2 3">
    <name type="scientific">Zasmidium cellare ATCC 36951</name>
    <dbReference type="NCBI Taxonomy" id="1080233"/>
    <lineage>
        <taxon>Eukaryota</taxon>
        <taxon>Fungi</taxon>
        <taxon>Dikarya</taxon>
        <taxon>Ascomycota</taxon>
        <taxon>Pezizomycotina</taxon>
        <taxon>Dothideomycetes</taxon>
        <taxon>Dothideomycetidae</taxon>
        <taxon>Mycosphaerellales</taxon>
        <taxon>Mycosphaerellaceae</taxon>
        <taxon>Zasmidium</taxon>
    </lineage>
</organism>
<sequence>MSDKIITSPRFRWRDRLAQPDEKSFAGKSATSDHGVAPLNYHSPAPPSSFRLFAQTRPSLLLGKSSSSLRTISVNNTILNFAEAVYAATPSNKQTLPPLASLLAEYEANITRASEEYGPQDTIAEEVAFESSRLRRNVDVTLFDRVAASGMIGHLNTSVLPAAAETVVFRPDFWEWAVAASRCGAITVSGFLSLSLNLHGR</sequence>
<feature type="region of interest" description="Disordered" evidence="1">
    <location>
        <begin position="22"/>
        <end position="41"/>
    </location>
</feature>
<gene>
    <name evidence="2" type="ORF">M409DRAFT_29998</name>
</gene>